<gene>
    <name evidence="1" type="ORF">SE17_04900</name>
</gene>
<sequence length="68" mass="7505">MSRPPAQSYLLRLWREHDGAPLHATLIPVGQPSVPQHFATLEALFSFLHAQAATRVVATQSDVEQSVE</sequence>
<organism evidence="1 2">
    <name type="scientific">Kouleothrix aurantiaca</name>
    <dbReference type="NCBI Taxonomy" id="186479"/>
    <lineage>
        <taxon>Bacteria</taxon>
        <taxon>Bacillati</taxon>
        <taxon>Chloroflexota</taxon>
        <taxon>Chloroflexia</taxon>
        <taxon>Chloroflexales</taxon>
        <taxon>Roseiflexineae</taxon>
        <taxon>Roseiflexaceae</taxon>
        <taxon>Kouleothrix</taxon>
    </lineage>
</organism>
<reference evidence="1 2" key="1">
    <citation type="submission" date="2015-09" db="EMBL/GenBank/DDBJ databases">
        <title>Draft genome sequence of Kouleothrix aurantiaca JCM 19913.</title>
        <authorList>
            <person name="Hemp J."/>
        </authorList>
    </citation>
    <scope>NUCLEOTIDE SEQUENCE [LARGE SCALE GENOMIC DNA]</scope>
    <source>
        <strain evidence="1 2">COM-B</strain>
    </source>
</reference>
<keyword evidence="2" id="KW-1185">Reference proteome</keyword>
<accession>A0A0P9D5B0</accession>
<dbReference type="Proteomes" id="UP000050509">
    <property type="component" value="Unassembled WGS sequence"/>
</dbReference>
<protein>
    <submittedName>
        <fullName evidence="1">Uncharacterized protein</fullName>
    </submittedName>
</protein>
<comment type="caution">
    <text evidence="1">The sequence shown here is derived from an EMBL/GenBank/DDBJ whole genome shotgun (WGS) entry which is preliminary data.</text>
</comment>
<dbReference type="EMBL" id="LJCR01000087">
    <property type="protein sequence ID" value="KPV54246.1"/>
    <property type="molecule type" value="Genomic_DNA"/>
</dbReference>
<proteinExistence type="predicted"/>
<evidence type="ECO:0000313" key="2">
    <source>
        <dbReference type="Proteomes" id="UP000050509"/>
    </source>
</evidence>
<name>A0A0P9D5B0_9CHLR</name>
<evidence type="ECO:0000313" key="1">
    <source>
        <dbReference type="EMBL" id="KPV54246.1"/>
    </source>
</evidence>
<dbReference type="AlphaFoldDB" id="A0A0P9D5B0"/>